<comment type="caution">
    <text evidence="1">The sequence shown here is derived from an EMBL/GenBank/DDBJ whole genome shotgun (WGS) entry which is preliminary data.</text>
</comment>
<dbReference type="STRING" id="550983.A4R26_30525"/>
<name>A0A1V9EUK9_9BACT</name>
<accession>A0A1V9EUK9</accession>
<dbReference type="AlphaFoldDB" id="A0A1V9EUK9"/>
<dbReference type="EMBL" id="LWBP01000225">
    <property type="protein sequence ID" value="OQP49853.1"/>
    <property type="molecule type" value="Genomic_DNA"/>
</dbReference>
<proteinExistence type="predicted"/>
<reference evidence="2" key="1">
    <citation type="submission" date="2016-04" db="EMBL/GenBank/DDBJ databases">
        <authorList>
            <person name="Chen L."/>
            <person name="Zhuang W."/>
            <person name="Wang G."/>
        </authorList>
    </citation>
    <scope>NUCLEOTIDE SEQUENCE [LARGE SCALE GENOMIC DNA]</scope>
    <source>
        <strain evidence="2">208</strain>
    </source>
</reference>
<protein>
    <submittedName>
        <fullName evidence="1">Uncharacterized protein</fullName>
    </submittedName>
</protein>
<evidence type="ECO:0000313" key="1">
    <source>
        <dbReference type="EMBL" id="OQP49853.1"/>
    </source>
</evidence>
<evidence type="ECO:0000313" key="2">
    <source>
        <dbReference type="Proteomes" id="UP000192276"/>
    </source>
</evidence>
<organism evidence="1 2">
    <name type="scientific">Niastella populi</name>
    <dbReference type="NCBI Taxonomy" id="550983"/>
    <lineage>
        <taxon>Bacteria</taxon>
        <taxon>Pseudomonadati</taxon>
        <taxon>Bacteroidota</taxon>
        <taxon>Chitinophagia</taxon>
        <taxon>Chitinophagales</taxon>
        <taxon>Chitinophagaceae</taxon>
        <taxon>Niastella</taxon>
    </lineage>
</organism>
<sequence>MAPQFSIETKKIIMDTKLVREFGTEILSYRLRTVRQKNRMQYEDFDKQLLKINRRQKELYHQRRNLGWEPLIPPVQIGWKRFFVLREDVATGKHKEFFENILRKINTCDWSHRKDFMVKYRRFGTKKYREKKQSLLRPAEWTFNRMDFTEDEKRFFYEVWETDCRNEMVKRYVFSEPWRFVLRVRPNIIDQVKKRDALIEKEIQQIWNYLRRNRYCRRLDKLTYGTVHWSLRDHNEDPREKNFLKNKPIPEILDELADELL</sequence>
<keyword evidence="2" id="KW-1185">Reference proteome</keyword>
<dbReference type="Proteomes" id="UP000192276">
    <property type="component" value="Unassembled WGS sequence"/>
</dbReference>
<gene>
    <name evidence="1" type="ORF">A4R26_30525</name>
</gene>